<sequence length="150" mass="17113">MIDGPDSASRLRKLGLSHIEFIGRPLTPEGYSFLTNLPNLTHLGFFALTRTPPSIIIHILSSLLVPRLKVLTSTTLHYGVEGKQECLDEYESIGINDIRFVRVSYAVRTHILDRLDDLMARDFGMWKFAEDIIENRMKKIKANNAEEVQE</sequence>
<keyword evidence="2" id="KW-1185">Reference proteome</keyword>
<protein>
    <submittedName>
        <fullName evidence="1">Uncharacterized protein</fullName>
    </submittedName>
</protein>
<gene>
    <name evidence="1" type="ORF">BDN72DRAFT_833519</name>
</gene>
<accession>A0ACD3BB46</accession>
<proteinExistence type="predicted"/>
<evidence type="ECO:0000313" key="1">
    <source>
        <dbReference type="EMBL" id="TFK74212.1"/>
    </source>
</evidence>
<name>A0ACD3BB46_9AGAR</name>
<dbReference type="EMBL" id="ML208269">
    <property type="protein sequence ID" value="TFK74212.1"/>
    <property type="molecule type" value="Genomic_DNA"/>
</dbReference>
<reference evidence="1 2" key="1">
    <citation type="journal article" date="2019" name="Nat. Ecol. Evol.">
        <title>Megaphylogeny resolves global patterns of mushroom evolution.</title>
        <authorList>
            <person name="Varga T."/>
            <person name="Krizsan K."/>
            <person name="Foldi C."/>
            <person name="Dima B."/>
            <person name="Sanchez-Garcia M."/>
            <person name="Sanchez-Ramirez S."/>
            <person name="Szollosi G.J."/>
            <person name="Szarkandi J.G."/>
            <person name="Papp V."/>
            <person name="Albert L."/>
            <person name="Andreopoulos W."/>
            <person name="Angelini C."/>
            <person name="Antonin V."/>
            <person name="Barry K.W."/>
            <person name="Bougher N.L."/>
            <person name="Buchanan P."/>
            <person name="Buyck B."/>
            <person name="Bense V."/>
            <person name="Catcheside P."/>
            <person name="Chovatia M."/>
            <person name="Cooper J."/>
            <person name="Damon W."/>
            <person name="Desjardin D."/>
            <person name="Finy P."/>
            <person name="Geml J."/>
            <person name="Haridas S."/>
            <person name="Hughes K."/>
            <person name="Justo A."/>
            <person name="Karasinski D."/>
            <person name="Kautmanova I."/>
            <person name="Kiss B."/>
            <person name="Kocsube S."/>
            <person name="Kotiranta H."/>
            <person name="LaButti K.M."/>
            <person name="Lechner B.E."/>
            <person name="Liimatainen K."/>
            <person name="Lipzen A."/>
            <person name="Lukacs Z."/>
            <person name="Mihaltcheva S."/>
            <person name="Morgado L.N."/>
            <person name="Niskanen T."/>
            <person name="Noordeloos M.E."/>
            <person name="Ohm R.A."/>
            <person name="Ortiz-Santana B."/>
            <person name="Ovrebo C."/>
            <person name="Racz N."/>
            <person name="Riley R."/>
            <person name="Savchenko A."/>
            <person name="Shiryaev A."/>
            <person name="Soop K."/>
            <person name="Spirin V."/>
            <person name="Szebenyi C."/>
            <person name="Tomsovsky M."/>
            <person name="Tulloss R.E."/>
            <person name="Uehling J."/>
            <person name="Grigoriev I.V."/>
            <person name="Vagvolgyi C."/>
            <person name="Papp T."/>
            <person name="Martin F.M."/>
            <person name="Miettinen O."/>
            <person name="Hibbett D.S."/>
            <person name="Nagy L.G."/>
        </authorList>
    </citation>
    <scope>NUCLEOTIDE SEQUENCE [LARGE SCALE GENOMIC DNA]</scope>
    <source>
        <strain evidence="1 2">NL-1719</strain>
    </source>
</reference>
<evidence type="ECO:0000313" key="2">
    <source>
        <dbReference type="Proteomes" id="UP000308600"/>
    </source>
</evidence>
<organism evidence="1 2">
    <name type="scientific">Pluteus cervinus</name>
    <dbReference type="NCBI Taxonomy" id="181527"/>
    <lineage>
        <taxon>Eukaryota</taxon>
        <taxon>Fungi</taxon>
        <taxon>Dikarya</taxon>
        <taxon>Basidiomycota</taxon>
        <taxon>Agaricomycotina</taxon>
        <taxon>Agaricomycetes</taxon>
        <taxon>Agaricomycetidae</taxon>
        <taxon>Agaricales</taxon>
        <taxon>Pluteineae</taxon>
        <taxon>Pluteaceae</taxon>
        <taxon>Pluteus</taxon>
    </lineage>
</organism>
<dbReference type="Proteomes" id="UP000308600">
    <property type="component" value="Unassembled WGS sequence"/>
</dbReference>